<evidence type="ECO:0000313" key="5">
    <source>
        <dbReference type="EMBL" id="PIK35852.1"/>
    </source>
</evidence>
<evidence type="ECO:0000259" key="4">
    <source>
        <dbReference type="PROSITE" id="PS50137"/>
    </source>
</evidence>
<dbReference type="EMBL" id="MRZV01001800">
    <property type="protein sequence ID" value="PIK35852.1"/>
    <property type="molecule type" value="Genomic_DNA"/>
</dbReference>
<dbReference type="GO" id="GO:0005634">
    <property type="term" value="C:nucleus"/>
    <property type="evidence" value="ECO:0007669"/>
    <property type="project" value="TreeGrafter"/>
</dbReference>
<dbReference type="InterPro" id="IPR051247">
    <property type="entry name" value="RLC_Component"/>
</dbReference>
<dbReference type="Gene3D" id="3.30.160.20">
    <property type="match status" value="3"/>
</dbReference>
<evidence type="ECO:0000313" key="6">
    <source>
        <dbReference type="Proteomes" id="UP000230750"/>
    </source>
</evidence>
<keyword evidence="1 2" id="KW-0694">RNA-binding</keyword>
<name>A0A2G8JJC5_STIJA</name>
<dbReference type="GO" id="GO:0035197">
    <property type="term" value="F:siRNA binding"/>
    <property type="evidence" value="ECO:0007669"/>
    <property type="project" value="TreeGrafter"/>
</dbReference>
<dbReference type="SUPFAM" id="SSF54768">
    <property type="entry name" value="dsRNA-binding domain-like"/>
    <property type="match status" value="3"/>
</dbReference>
<dbReference type="FunFam" id="3.30.160.20:FF:000007">
    <property type="entry name" value="Double-stranded RNA-binding protein Staufen homolog 1"/>
    <property type="match status" value="2"/>
</dbReference>
<comment type="caution">
    <text evidence="5">The sequence shown here is derived from an EMBL/GenBank/DDBJ whole genome shotgun (WGS) entry which is preliminary data.</text>
</comment>
<dbReference type="GO" id="GO:0016442">
    <property type="term" value="C:RISC complex"/>
    <property type="evidence" value="ECO:0007669"/>
    <property type="project" value="TreeGrafter"/>
</dbReference>
<dbReference type="GO" id="GO:0030422">
    <property type="term" value="P:siRNA processing"/>
    <property type="evidence" value="ECO:0007669"/>
    <property type="project" value="TreeGrafter"/>
</dbReference>
<dbReference type="GO" id="GO:0070920">
    <property type="term" value="P:regulation of regulatory ncRNA processing"/>
    <property type="evidence" value="ECO:0007669"/>
    <property type="project" value="TreeGrafter"/>
</dbReference>
<reference evidence="5 6" key="1">
    <citation type="journal article" date="2017" name="PLoS Biol.">
        <title>The sea cucumber genome provides insights into morphological evolution and visceral regeneration.</title>
        <authorList>
            <person name="Zhang X."/>
            <person name="Sun L."/>
            <person name="Yuan J."/>
            <person name="Sun Y."/>
            <person name="Gao Y."/>
            <person name="Zhang L."/>
            <person name="Li S."/>
            <person name="Dai H."/>
            <person name="Hamel J.F."/>
            <person name="Liu C."/>
            <person name="Yu Y."/>
            <person name="Liu S."/>
            <person name="Lin W."/>
            <person name="Guo K."/>
            <person name="Jin S."/>
            <person name="Xu P."/>
            <person name="Storey K.B."/>
            <person name="Huan P."/>
            <person name="Zhang T."/>
            <person name="Zhou Y."/>
            <person name="Zhang J."/>
            <person name="Lin C."/>
            <person name="Li X."/>
            <person name="Xing L."/>
            <person name="Huo D."/>
            <person name="Sun M."/>
            <person name="Wang L."/>
            <person name="Mercier A."/>
            <person name="Li F."/>
            <person name="Yang H."/>
            <person name="Xiang J."/>
        </authorList>
    </citation>
    <scope>NUCLEOTIDE SEQUENCE [LARGE SCALE GENOMIC DNA]</scope>
    <source>
        <strain evidence="5">Shaxun</strain>
        <tissue evidence="5">Muscle</tissue>
    </source>
</reference>
<dbReference type="PANTHER" id="PTHR46205:SF3">
    <property type="entry name" value="LOQUACIOUS, ISOFORM B"/>
    <property type="match status" value="1"/>
</dbReference>
<dbReference type="Proteomes" id="UP000230750">
    <property type="component" value="Unassembled WGS sequence"/>
</dbReference>
<dbReference type="GO" id="GO:0003725">
    <property type="term" value="F:double-stranded RNA binding"/>
    <property type="evidence" value="ECO:0007669"/>
    <property type="project" value="TreeGrafter"/>
</dbReference>
<evidence type="ECO:0000256" key="2">
    <source>
        <dbReference type="PROSITE-ProRule" id="PRU00266"/>
    </source>
</evidence>
<proteinExistence type="predicted"/>
<organism evidence="5 6">
    <name type="scientific">Stichopus japonicus</name>
    <name type="common">Sea cucumber</name>
    <dbReference type="NCBI Taxonomy" id="307972"/>
    <lineage>
        <taxon>Eukaryota</taxon>
        <taxon>Metazoa</taxon>
        <taxon>Echinodermata</taxon>
        <taxon>Eleutherozoa</taxon>
        <taxon>Echinozoa</taxon>
        <taxon>Holothuroidea</taxon>
        <taxon>Aspidochirotacea</taxon>
        <taxon>Aspidochirotida</taxon>
        <taxon>Stichopodidae</taxon>
        <taxon>Apostichopus</taxon>
    </lineage>
</organism>
<dbReference type="CDD" id="cd19864">
    <property type="entry name" value="DSRM_PRKRA-like_rpt3"/>
    <property type="match status" value="1"/>
</dbReference>
<keyword evidence="6" id="KW-1185">Reference proteome</keyword>
<dbReference type="InterPro" id="IPR014720">
    <property type="entry name" value="dsRBD_dom"/>
</dbReference>
<feature type="domain" description="DRBM" evidence="4">
    <location>
        <begin position="122"/>
        <end position="190"/>
    </location>
</feature>
<feature type="domain" description="DRBM" evidence="4">
    <location>
        <begin position="37"/>
        <end position="104"/>
    </location>
</feature>
<dbReference type="PROSITE" id="PS50137">
    <property type="entry name" value="DS_RBD"/>
    <property type="match status" value="3"/>
</dbReference>
<dbReference type="SMART" id="SM00358">
    <property type="entry name" value="DSRM"/>
    <property type="match status" value="3"/>
</dbReference>
<feature type="domain" description="DRBM" evidence="4">
    <location>
        <begin position="244"/>
        <end position="312"/>
    </location>
</feature>
<protein>
    <submittedName>
        <fullName evidence="5">Putative RISC-loading complex subunit</fullName>
    </submittedName>
</protein>
<dbReference type="GO" id="GO:0070578">
    <property type="term" value="C:RISC-loading complex"/>
    <property type="evidence" value="ECO:0007669"/>
    <property type="project" value="TreeGrafter"/>
</dbReference>
<sequence length="321" mass="35306">MEVIVLFSSCSKVFKYTRFWVLIIAGITIANMNNCMTPVSVLQELCAKKGVTPQYDTIGQEGDSHQPIFTIRCIAGGSMGSGQGHSKKDAKQAAAKDLLEQLGVDTSAFESQQSNSVDEVTNPVGQLQELVTRLGLRRPQYEADVETGSANDRRFIISVTVGDYTKQGCEKNKRLAKRKAAEEMLEYIQSLSESDPGLGRVETVTDSKPKKKSRHSQKSSALSNLPKANGPHVTRLRSCYDYASVHEMLQGVAEELQFQVVYTLLDEKNTDDMFQCLIHMSTSPESVCFAVGATEDEAKMTAATNAIKYLKVMATKMPPKS</sequence>
<dbReference type="PANTHER" id="PTHR46205">
    <property type="entry name" value="LOQUACIOUS, ISOFORM B"/>
    <property type="match status" value="1"/>
</dbReference>
<evidence type="ECO:0000256" key="1">
    <source>
        <dbReference type="ARBA" id="ARBA00022884"/>
    </source>
</evidence>
<feature type="region of interest" description="Disordered" evidence="3">
    <location>
        <begin position="196"/>
        <end position="229"/>
    </location>
</feature>
<dbReference type="OrthoDB" id="10056847at2759"/>
<dbReference type="STRING" id="307972.A0A2G8JJC5"/>
<dbReference type="GO" id="GO:0005737">
    <property type="term" value="C:cytoplasm"/>
    <property type="evidence" value="ECO:0007669"/>
    <property type="project" value="TreeGrafter"/>
</dbReference>
<evidence type="ECO:0000256" key="3">
    <source>
        <dbReference type="SAM" id="MobiDB-lite"/>
    </source>
</evidence>
<gene>
    <name evidence="5" type="ORF">BSL78_27327</name>
</gene>
<dbReference type="Pfam" id="PF00035">
    <property type="entry name" value="dsrm"/>
    <property type="match status" value="2"/>
</dbReference>
<dbReference type="AlphaFoldDB" id="A0A2G8JJC5"/>
<accession>A0A2G8JJC5</accession>